<dbReference type="SUPFAM" id="SSF53383">
    <property type="entry name" value="PLP-dependent transferases"/>
    <property type="match status" value="1"/>
</dbReference>
<evidence type="ECO:0000256" key="2">
    <source>
        <dbReference type="PIRSR" id="PIRSR000390-1"/>
    </source>
</evidence>
<name>A0A5K8A746_9BACT</name>
<dbReference type="InterPro" id="IPR015422">
    <property type="entry name" value="PyrdxlP-dep_Trfase_small"/>
</dbReference>
<dbReference type="EMBL" id="AP021879">
    <property type="protein sequence ID" value="BBO88337.1"/>
    <property type="molecule type" value="Genomic_DNA"/>
</dbReference>
<dbReference type="PIRSF" id="PIRSF000390">
    <property type="entry name" value="PLP_StrS"/>
    <property type="match status" value="1"/>
</dbReference>
<gene>
    <name evidence="5" type="primary">spsC</name>
    <name evidence="5" type="ORF">DSCOOX_15170</name>
</gene>
<evidence type="ECO:0000256" key="3">
    <source>
        <dbReference type="PIRSR" id="PIRSR000390-2"/>
    </source>
</evidence>
<dbReference type="AlphaFoldDB" id="A0A5K8A746"/>
<dbReference type="Pfam" id="PF01041">
    <property type="entry name" value="DegT_DnrJ_EryC1"/>
    <property type="match status" value="1"/>
</dbReference>
<evidence type="ECO:0000313" key="6">
    <source>
        <dbReference type="Proteomes" id="UP000422108"/>
    </source>
</evidence>
<dbReference type="InterPro" id="IPR000653">
    <property type="entry name" value="DegT/StrS_aminotransferase"/>
</dbReference>
<reference evidence="5 6" key="1">
    <citation type="submission" date="2019-11" db="EMBL/GenBank/DDBJ databases">
        <title>Comparative genomics of hydrocarbon-degrading Desulfosarcina strains.</title>
        <authorList>
            <person name="Watanabe M."/>
            <person name="Kojima H."/>
            <person name="Fukui M."/>
        </authorList>
    </citation>
    <scope>NUCLEOTIDE SEQUENCE [LARGE SCALE GENOMIC DNA]</scope>
    <source>
        <strain evidence="6">oXyS1</strain>
    </source>
</reference>
<comment type="similarity">
    <text evidence="1 4">Belongs to the DegT/DnrJ/EryC1 family.</text>
</comment>
<keyword evidence="3 4" id="KW-0663">Pyridoxal phosphate</keyword>
<proteinExistence type="inferred from homology"/>
<dbReference type="InterPro" id="IPR015421">
    <property type="entry name" value="PyrdxlP-dep_Trfase_major"/>
</dbReference>
<protein>
    <submittedName>
        <fullName evidence="5">Spore coat polysaccharide biosynthesis protein SpsC</fullName>
    </submittedName>
</protein>
<dbReference type="GO" id="GO:0000271">
    <property type="term" value="P:polysaccharide biosynthetic process"/>
    <property type="evidence" value="ECO:0007669"/>
    <property type="project" value="TreeGrafter"/>
</dbReference>
<sequence length="382" mass="42236">MVIDHKNIPLALPFMGKEEVDAVTEVILSGRLAHGHYNQKFEKAIAEMVGTRFAVGMNSCASALEIALAVHNIRGEVVVPAFTFTASANAVVNAGATPVFCDVDEETRNVTASHIESRLTTRTEAVMVVHYGGQPCAMRDIVRLCQKHRLLLIEDSAETLGATWEGKQAGGFGIGCFSFFPTKNMTTGEGGMLTMNDATAAERARAMIAHGMPSKSGLKASESPAWHRSAVIPGRNYRMSHIAAAIGYQQFLKLPEMNRRRIKLAEYYNKSLRSIDQGIKSPAVLKNATHVYQMYTVQVSPHRRDSLVELLRENSIEASVHFIPPVHLQDYYRERFPDTPALPNTEILSKSLVTLPMYPGLSFEDIDYITAIINKNWKSDVS</sequence>
<dbReference type="InterPro" id="IPR015424">
    <property type="entry name" value="PyrdxlP-dep_Trfase"/>
</dbReference>
<dbReference type="GO" id="GO:0030170">
    <property type="term" value="F:pyridoxal phosphate binding"/>
    <property type="evidence" value="ECO:0007669"/>
    <property type="project" value="TreeGrafter"/>
</dbReference>
<dbReference type="Proteomes" id="UP000422108">
    <property type="component" value="Chromosome"/>
</dbReference>
<evidence type="ECO:0000313" key="5">
    <source>
        <dbReference type="EMBL" id="BBO88337.1"/>
    </source>
</evidence>
<dbReference type="PANTHER" id="PTHR30244">
    <property type="entry name" value="TRANSAMINASE"/>
    <property type="match status" value="1"/>
</dbReference>
<accession>A0A5K8A746</accession>
<feature type="active site" description="Proton acceptor" evidence="2">
    <location>
        <position position="183"/>
    </location>
</feature>
<organism evidence="5 6">
    <name type="scientific">Desulfosarcina ovata subsp. ovata</name>
    <dbReference type="NCBI Taxonomy" id="2752305"/>
    <lineage>
        <taxon>Bacteria</taxon>
        <taxon>Pseudomonadati</taxon>
        <taxon>Thermodesulfobacteriota</taxon>
        <taxon>Desulfobacteria</taxon>
        <taxon>Desulfobacterales</taxon>
        <taxon>Desulfosarcinaceae</taxon>
        <taxon>Desulfosarcina</taxon>
    </lineage>
</organism>
<dbReference type="CDD" id="cd00616">
    <property type="entry name" value="AHBA_syn"/>
    <property type="match status" value="1"/>
</dbReference>
<evidence type="ECO:0000256" key="1">
    <source>
        <dbReference type="ARBA" id="ARBA00037999"/>
    </source>
</evidence>
<dbReference type="PANTHER" id="PTHR30244:SF34">
    <property type="entry name" value="DTDP-4-AMINO-4,6-DIDEOXYGALACTOSE TRANSAMINASE"/>
    <property type="match status" value="1"/>
</dbReference>
<feature type="modified residue" description="N6-(pyridoxal phosphate)lysine" evidence="3">
    <location>
        <position position="183"/>
    </location>
</feature>
<keyword evidence="6" id="KW-1185">Reference proteome</keyword>
<dbReference type="RefSeq" id="WP_155309660.1">
    <property type="nucleotide sequence ID" value="NZ_AP021879.1"/>
</dbReference>
<dbReference type="Gene3D" id="3.40.640.10">
    <property type="entry name" value="Type I PLP-dependent aspartate aminotransferase-like (Major domain)"/>
    <property type="match status" value="1"/>
</dbReference>
<dbReference type="GO" id="GO:0008483">
    <property type="term" value="F:transaminase activity"/>
    <property type="evidence" value="ECO:0007669"/>
    <property type="project" value="TreeGrafter"/>
</dbReference>
<dbReference type="Gene3D" id="3.90.1150.10">
    <property type="entry name" value="Aspartate Aminotransferase, domain 1"/>
    <property type="match status" value="1"/>
</dbReference>
<evidence type="ECO:0000256" key="4">
    <source>
        <dbReference type="RuleBase" id="RU004508"/>
    </source>
</evidence>